<proteinExistence type="inferred from homology"/>
<evidence type="ECO:0000256" key="3">
    <source>
        <dbReference type="ARBA" id="ARBA00022729"/>
    </source>
</evidence>
<dbReference type="InterPro" id="IPR057530">
    <property type="entry name" value="TIM-barrel_MTC6"/>
</dbReference>
<sequence length="591" mass="66268">MSKGIMSAYDKAKSADQTVDGITCSTGEDVVMLLETIQSWIQQSSKEELEDVLVLVLNLNELTNSSLGSRTPSPPPTPPPTANHTTAAPMLSNEEFFAMLQSPNTNNTIKAALPNMISLKEIFLDTFKFMIYSPYQLESDRQDLKATWWKSGPVGIDYYNTTVDPLTGRTQTTTGWPTSDYVTDVINRRIIVGFGANNLKLNTTYNIADDFTTIYRPGFLGPSMTNSSLIKITSSLNREQCNFPMPGMMMQPTGREENWTSIQEQKKNLTESITTEVSWSFASMSDANSAPWTYSTGQLAQAAMTIWSWDLDQPPIDQIESRDLRCGAMQSNGRWTAQDCNTKLPVACRKNGTSSSWIIYEKGANNYRDVTCPEEYRFDVPRTARENQLLYQTLLSYLNETNPSLFNSLMTIQSYDNRLLQAELQSPYWSTAFQPLHRRHEGEKKDGQDEETDDASEDEDREPKIRSRMKEKVGEAPPQSAKGVLPMPARAPTAAVTGQGLIWIDISSWQTAGCWVPGGVHGQCPYQDPDNTVALQEIIKVSSIGGVIILVLVGMFLYLKCRRNVRLRKANKRRADVRTKIMRTEVETVPA</sequence>
<evidence type="ECO:0000256" key="2">
    <source>
        <dbReference type="ARBA" id="ARBA00022692"/>
    </source>
</evidence>
<evidence type="ECO:0000256" key="11">
    <source>
        <dbReference type="SAM" id="Phobius"/>
    </source>
</evidence>
<dbReference type="Pfam" id="PF25506">
    <property type="entry name" value="TIM-barrel_MTC6"/>
    <property type="match status" value="1"/>
</dbReference>
<organism evidence="13 14">
    <name type="scientific">Podila minutissima</name>
    <dbReference type="NCBI Taxonomy" id="64525"/>
    <lineage>
        <taxon>Eukaryota</taxon>
        <taxon>Fungi</taxon>
        <taxon>Fungi incertae sedis</taxon>
        <taxon>Mucoromycota</taxon>
        <taxon>Mortierellomycotina</taxon>
        <taxon>Mortierellomycetes</taxon>
        <taxon>Mortierellales</taxon>
        <taxon>Mortierellaceae</taxon>
        <taxon>Podila</taxon>
    </lineage>
</organism>
<comment type="similarity">
    <text evidence="8">Belongs to the MTC6 family.</text>
</comment>
<evidence type="ECO:0000256" key="5">
    <source>
        <dbReference type="ARBA" id="ARBA00023136"/>
    </source>
</evidence>
<comment type="caution">
    <text evidence="13">The sequence shown here is derived from an EMBL/GenBank/DDBJ whole genome shotgun (WGS) entry which is preliminary data.</text>
</comment>
<feature type="domain" description="C-type lectin" evidence="12">
    <location>
        <begin position="279"/>
        <end position="349"/>
    </location>
</feature>
<evidence type="ECO:0000256" key="4">
    <source>
        <dbReference type="ARBA" id="ARBA00022989"/>
    </source>
</evidence>
<keyword evidence="2 11" id="KW-0812">Transmembrane</keyword>
<dbReference type="InterPro" id="IPR051008">
    <property type="entry name" value="Telomere_Capping_Maintenance"/>
</dbReference>
<name>A0A9P5VGJ6_9FUNG</name>
<keyword evidence="6" id="KW-0325">Glycoprotein</keyword>
<dbReference type="InterPro" id="IPR001304">
    <property type="entry name" value="C-type_lectin-like"/>
</dbReference>
<dbReference type="AlphaFoldDB" id="A0A9P5VGJ6"/>
<protein>
    <recommendedName>
        <fullName evidence="9">Maintenance of telomere capping protein 6</fullName>
    </recommendedName>
</protein>
<dbReference type="InterPro" id="IPR016187">
    <property type="entry name" value="CTDL_fold"/>
</dbReference>
<keyword evidence="5 11" id="KW-0472">Membrane</keyword>
<evidence type="ECO:0000256" key="7">
    <source>
        <dbReference type="ARBA" id="ARBA00037703"/>
    </source>
</evidence>
<feature type="compositionally biased region" description="Basic and acidic residues" evidence="10">
    <location>
        <begin position="461"/>
        <end position="474"/>
    </location>
</feature>
<gene>
    <name evidence="13" type="ORF">BG006_002364</name>
</gene>
<evidence type="ECO:0000256" key="8">
    <source>
        <dbReference type="ARBA" id="ARBA00038159"/>
    </source>
</evidence>
<comment type="function">
    <text evidence="7">May be involved in telomere capping.</text>
</comment>
<evidence type="ECO:0000256" key="9">
    <source>
        <dbReference type="ARBA" id="ARBA00039865"/>
    </source>
</evidence>
<keyword evidence="3" id="KW-0732">Signal</keyword>
<evidence type="ECO:0000259" key="12">
    <source>
        <dbReference type="PROSITE" id="PS50041"/>
    </source>
</evidence>
<feature type="region of interest" description="Disordered" evidence="10">
    <location>
        <begin position="65"/>
        <end position="87"/>
    </location>
</feature>
<dbReference type="PANTHER" id="PTHR35518">
    <property type="entry name" value="MAINTENANCE OF TELOMOERE CAPPING"/>
    <property type="match status" value="1"/>
</dbReference>
<dbReference type="EMBL" id="JAAAUY010001544">
    <property type="protein sequence ID" value="KAF9322469.1"/>
    <property type="molecule type" value="Genomic_DNA"/>
</dbReference>
<accession>A0A9P5VGJ6</accession>
<dbReference type="SUPFAM" id="SSF56436">
    <property type="entry name" value="C-type lectin-like"/>
    <property type="match status" value="1"/>
</dbReference>
<reference evidence="13" key="1">
    <citation type="journal article" date="2020" name="Fungal Divers.">
        <title>Resolving the Mortierellaceae phylogeny through synthesis of multi-gene phylogenetics and phylogenomics.</title>
        <authorList>
            <person name="Vandepol N."/>
            <person name="Liber J."/>
            <person name="Desiro A."/>
            <person name="Na H."/>
            <person name="Kennedy M."/>
            <person name="Barry K."/>
            <person name="Grigoriev I.V."/>
            <person name="Miller A.N."/>
            <person name="O'Donnell K."/>
            <person name="Stajich J.E."/>
            <person name="Bonito G."/>
        </authorList>
    </citation>
    <scope>NUCLEOTIDE SEQUENCE</scope>
    <source>
        <strain evidence="13">NVP1</strain>
    </source>
</reference>
<evidence type="ECO:0000313" key="14">
    <source>
        <dbReference type="Proteomes" id="UP000696485"/>
    </source>
</evidence>
<keyword evidence="4 11" id="KW-1133">Transmembrane helix</keyword>
<dbReference type="Proteomes" id="UP000696485">
    <property type="component" value="Unassembled WGS sequence"/>
</dbReference>
<dbReference type="GO" id="GO:0016020">
    <property type="term" value="C:membrane"/>
    <property type="evidence" value="ECO:0007669"/>
    <property type="project" value="UniProtKB-SubCell"/>
</dbReference>
<evidence type="ECO:0000256" key="10">
    <source>
        <dbReference type="SAM" id="MobiDB-lite"/>
    </source>
</evidence>
<dbReference type="PANTHER" id="PTHR35518:SF2">
    <property type="entry name" value="MAINTENANCE OF TELOMERE CAPPING PROTEIN 6"/>
    <property type="match status" value="1"/>
</dbReference>
<comment type="subcellular location">
    <subcellularLocation>
        <location evidence="1">Membrane</location>
        <topology evidence="1">Single-pass type I membrane protein</topology>
    </subcellularLocation>
</comment>
<evidence type="ECO:0000313" key="13">
    <source>
        <dbReference type="EMBL" id="KAF9322469.1"/>
    </source>
</evidence>
<dbReference type="Gene3D" id="3.10.100.10">
    <property type="entry name" value="Mannose-Binding Protein A, subunit A"/>
    <property type="match status" value="1"/>
</dbReference>
<feature type="compositionally biased region" description="Acidic residues" evidence="10">
    <location>
        <begin position="448"/>
        <end position="460"/>
    </location>
</feature>
<keyword evidence="14" id="KW-1185">Reference proteome</keyword>
<dbReference type="PROSITE" id="PS50041">
    <property type="entry name" value="C_TYPE_LECTIN_2"/>
    <property type="match status" value="1"/>
</dbReference>
<dbReference type="InterPro" id="IPR016186">
    <property type="entry name" value="C-type_lectin-like/link_sf"/>
</dbReference>
<feature type="region of interest" description="Disordered" evidence="10">
    <location>
        <begin position="439"/>
        <end position="486"/>
    </location>
</feature>
<feature type="compositionally biased region" description="Pro residues" evidence="10">
    <location>
        <begin position="72"/>
        <end position="81"/>
    </location>
</feature>
<evidence type="ECO:0000256" key="1">
    <source>
        <dbReference type="ARBA" id="ARBA00004479"/>
    </source>
</evidence>
<evidence type="ECO:0000256" key="6">
    <source>
        <dbReference type="ARBA" id="ARBA00023180"/>
    </source>
</evidence>
<feature type="transmembrane region" description="Helical" evidence="11">
    <location>
        <begin position="538"/>
        <end position="559"/>
    </location>
</feature>